<feature type="region of interest" description="Disordered" evidence="1">
    <location>
        <begin position="506"/>
        <end position="535"/>
    </location>
</feature>
<dbReference type="InterPro" id="IPR011333">
    <property type="entry name" value="SKP1/BTB/POZ_sf"/>
</dbReference>
<proteinExistence type="predicted"/>
<feature type="region of interest" description="Disordered" evidence="1">
    <location>
        <begin position="338"/>
        <end position="357"/>
    </location>
</feature>
<dbReference type="Gene3D" id="3.30.710.10">
    <property type="entry name" value="Potassium Channel Kv1.1, Chain A"/>
    <property type="match status" value="1"/>
</dbReference>
<feature type="domain" description="BTB" evidence="2">
    <location>
        <begin position="17"/>
        <end position="86"/>
    </location>
</feature>
<gene>
    <name evidence="3" type="ORF">AAF712_007524</name>
</gene>
<feature type="region of interest" description="Disordered" evidence="1">
    <location>
        <begin position="696"/>
        <end position="880"/>
    </location>
</feature>
<feature type="compositionally biased region" description="Gly residues" evidence="1">
    <location>
        <begin position="737"/>
        <end position="747"/>
    </location>
</feature>
<feature type="compositionally biased region" description="Low complexity" evidence="1">
    <location>
        <begin position="783"/>
        <end position="806"/>
    </location>
</feature>
<evidence type="ECO:0000259" key="2">
    <source>
        <dbReference type="PROSITE" id="PS50097"/>
    </source>
</evidence>
<feature type="compositionally biased region" description="Low complexity" evidence="1">
    <location>
        <begin position="850"/>
        <end position="870"/>
    </location>
</feature>
<organism evidence="3 4">
    <name type="scientific">Marasmius tenuissimus</name>
    <dbReference type="NCBI Taxonomy" id="585030"/>
    <lineage>
        <taxon>Eukaryota</taxon>
        <taxon>Fungi</taxon>
        <taxon>Dikarya</taxon>
        <taxon>Basidiomycota</taxon>
        <taxon>Agaricomycotina</taxon>
        <taxon>Agaricomycetes</taxon>
        <taxon>Agaricomycetidae</taxon>
        <taxon>Agaricales</taxon>
        <taxon>Marasmiineae</taxon>
        <taxon>Marasmiaceae</taxon>
        <taxon>Marasmius</taxon>
    </lineage>
</organism>
<protein>
    <recommendedName>
        <fullName evidence="2">BTB domain-containing protein</fullName>
    </recommendedName>
</protein>
<feature type="compositionally biased region" description="Basic and acidic residues" evidence="1">
    <location>
        <begin position="622"/>
        <end position="636"/>
    </location>
</feature>
<dbReference type="PANTHER" id="PTHR47369:SF1">
    <property type="entry name" value="BTB_POZ DOMAIN-CONTAINING PROTEIN"/>
    <property type="match status" value="1"/>
</dbReference>
<dbReference type="InterPro" id="IPR000210">
    <property type="entry name" value="BTB/POZ_dom"/>
</dbReference>
<dbReference type="Proteomes" id="UP001437256">
    <property type="component" value="Unassembled WGS sequence"/>
</dbReference>
<dbReference type="EMBL" id="JBBXMP010000047">
    <property type="protein sequence ID" value="KAL0065460.1"/>
    <property type="molecule type" value="Genomic_DNA"/>
</dbReference>
<dbReference type="SUPFAM" id="SSF54695">
    <property type="entry name" value="POZ domain"/>
    <property type="match status" value="1"/>
</dbReference>
<name>A0ABR2ZUU1_9AGAR</name>
<feature type="region of interest" description="Disordered" evidence="1">
    <location>
        <begin position="622"/>
        <end position="683"/>
    </location>
</feature>
<dbReference type="PANTHER" id="PTHR47369">
    <property type="entry name" value="BTB/POZ DOMAIN-CONTAINING PROTEIN"/>
    <property type="match status" value="1"/>
</dbReference>
<feature type="compositionally biased region" description="Basic and acidic residues" evidence="1">
    <location>
        <begin position="348"/>
        <end position="357"/>
    </location>
</feature>
<feature type="compositionally biased region" description="Polar residues" evidence="1">
    <location>
        <begin position="696"/>
        <end position="709"/>
    </location>
</feature>
<sequence length="971" mass="105289">MDLAGHLYASFLQGHTADVVLRVIGTWSAIYRLHRVVLIQAGFFRSLFTSGFEEATSERKEIEVVFDDTNITRAAFELCIGRLYGGGPPLYIFPEFVPTHSKPLTPAFPFGPPITNTAPDKHQPSPPRFLLSLLATSLYLEIPSIASHALSSILATIGPYTIIDYLNFARGKPVCIDLSDSPAVGLEHVAEITNFQSETGDSLDDTASVSSWSVRSHVRTSLRFYYGAISDKIGEACACWLARWGPDMFAYEEAISSASSSHTSRKRADTLPSDQFNQRDALPVIPLIFTSFRPGEGLSPEWIRALVSSDSFFIPDELARYTFAKRMVELRRRLRKSHGEPTMSIKGKGKETQQYDHRNLPDERVEEREWDLLFENGIYYTNLTPADLISLSSDISQTTSRTYVPLYVLQASNWEHSRLRHIISSSAGGGTEKERSLGIGIAGPELYASQMHAKIGDRESGLRPYFLVPHDESLRIGDTINTPGSALAEGNIHNNISMDQLFQRSFSPHSRSASGSNNSASKNNEDLPTTSNERTYFGLLPDTLDSLLRHSPPPHNQDPSFQPKIHNAFGSQRTYTTQPPFRFSVEFWDLDTLKEKQRLYSQTVWYAGSLFNIYVQVAKKKENPAVGERSRDRSGRDSTGGNDTHLGIYLHRQSSVESIPARSAPSPIAFPQGLRGMNPDTPEVVNLREGESVLIGTTSLSGRPSSPQGDTGRRDSGGPSSNWLRTHVRGPSLPLSLGGGGSSGAVGTGSVPQSPTLRTGSPLSLNLTRSRTPINISNSRARPGTSSSLTPSSSSGSTGVLSSSLPNDTLNIQSLSLAPPPPLSALEPGSNAVTPSTEQSPPGPLSILTSSGNPSMSSYTSSSPPHVVTSPSPPQQPYRDPRQVVSVYFSVYCASPTGNGQTRFRSGPDVFKIGQSWGWKSGGLLGSTGSTRGVAGGNYNVQSAGGVKEDGSWALTGKELSLRATVILGVV</sequence>
<feature type="compositionally biased region" description="Polar residues" evidence="1">
    <location>
        <begin position="753"/>
        <end position="780"/>
    </location>
</feature>
<comment type="caution">
    <text evidence="3">The sequence shown here is derived from an EMBL/GenBank/DDBJ whole genome shotgun (WGS) entry which is preliminary data.</text>
</comment>
<evidence type="ECO:0000313" key="3">
    <source>
        <dbReference type="EMBL" id="KAL0065460.1"/>
    </source>
</evidence>
<keyword evidence="4" id="KW-1185">Reference proteome</keyword>
<reference evidence="3 4" key="1">
    <citation type="submission" date="2024-05" db="EMBL/GenBank/DDBJ databases">
        <title>A draft genome resource for the thread blight pathogen Marasmius tenuissimus strain MS-2.</title>
        <authorList>
            <person name="Yulfo-Soto G.E."/>
            <person name="Baruah I.K."/>
            <person name="Amoako-Attah I."/>
            <person name="Bukari Y."/>
            <person name="Meinhardt L.W."/>
            <person name="Bailey B.A."/>
            <person name="Cohen S.P."/>
        </authorList>
    </citation>
    <scope>NUCLEOTIDE SEQUENCE [LARGE SCALE GENOMIC DNA]</scope>
    <source>
        <strain evidence="3 4">MS-2</strain>
    </source>
</reference>
<dbReference type="PROSITE" id="PS50097">
    <property type="entry name" value="BTB"/>
    <property type="match status" value="1"/>
</dbReference>
<feature type="compositionally biased region" description="Low complexity" evidence="1">
    <location>
        <begin position="507"/>
        <end position="522"/>
    </location>
</feature>
<feature type="compositionally biased region" description="Polar residues" evidence="1">
    <location>
        <begin position="831"/>
        <end position="840"/>
    </location>
</feature>
<evidence type="ECO:0000313" key="4">
    <source>
        <dbReference type="Proteomes" id="UP001437256"/>
    </source>
</evidence>
<evidence type="ECO:0000256" key="1">
    <source>
        <dbReference type="SAM" id="MobiDB-lite"/>
    </source>
</evidence>
<accession>A0ABR2ZUU1</accession>